<evidence type="ECO:0008006" key="4">
    <source>
        <dbReference type="Google" id="ProtNLM"/>
    </source>
</evidence>
<feature type="transmembrane region" description="Helical" evidence="1">
    <location>
        <begin position="52"/>
        <end position="74"/>
    </location>
</feature>
<evidence type="ECO:0000313" key="2">
    <source>
        <dbReference type="EMBL" id="QXZ22384.1"/>
    </source>
</evidence>
<proteinExistence type="predicted"/>
<evidence type="ECO:0000313" key="3">
    <source>
        <dbReference type="Proteomes" id="UP000827069"/>
    </source>
</evidence>
<name>A0ABD7F2B9_9GAMM</name>
<keyword evidence="3" id="KW-1185">Reference proteome</keyword>
<dbReference type="RefSeq" id="WP_005000979.1">
    <property type="nucleotide sequence ID" value="NZ_CP079898.1"/>
</dbReference>
<dbReference type="EMBL" id="CP079898">
    <property type="protein sequence ID" value="QXZ22384.1"/>
    <property type="molecule type" value="Genomic_DNA"/>
</dbReference>
<feature type="transmembrane region" description="Helical" evidence="1">
    <location>
        <begin position="12"/>
        <end position="32"/>
    </location>
</feature>
<gene>
    <name evidence="2" type="ORF">I6L31_11635</name>
</gene>
<reference evidence="2 3" key="1">
    <citation type="submission" date="2021-07" db="EMBL/GenBank/DDBJ databases">
        <title>FDA dAtabase for Regulatory Grade micrObial Sequences (FDA-ARGOS): Supporting development and validation of Infectious Disease Dx tests.</title>
        <authorList>
            <person name="Sproer C."/>
            <person name="Gronow S."/>
            <person name="Severitt S."/>
            <person name="Schroder I."/>
            <person name="Tallon L."/>
            <person name="Sadzewicz L."/>
            <person name="Zhao X."/>
            <person name="Boylan J."/>
            <person name="Ott S."/>
            <person name="Bowen H."/>
            <person name="Vavikolanu K."/>
            <person name="Mehta A."/>
            <person name="Aluvathingal J."/>
            <person name="Nadendla S."/>
            <person name="Lowell S."/>
            <person name="Myers T."/>
            <person name="Yan Y."/>
        </authorList>
    </citation>
    <scope>NUCLEOTIDE SEQUENCE [LARGE SCALE GENOMIC DNA]</scope>
    <source>
        <strain evidence="2 3">FDAARGOS_1401</strain>
    </source>
</reference>
<feature type="transmembrane region" description="Helical" evidence="1">
    <location>
        <begin position="86"/>
        <end position="103"/>
    </location>
</feature>
<accession>A0ABD7F2B9</accession>
<keyword evidence="1" id="KW-0812">Transmembrane</keyword>
<keyword evidence="1" id="KW-0472">Membrane</keyword>
<keyword evidence="1" id="KW-1133">Transmembrane helix</keyword>
<dbReference type="AlphaFoldDB" id="A0ABD7F2B9"/>
<dbReference type="Proteomes" id="UP000827069">
    <property type="component" value="Chromosome"/>
</dbReference>
<protein>
    <recommendedName>
        <fullName evidence="4">DUF1705 domain-containing protein</fullName>
    </recommendedName>
</protein>
<evidence type="ECO:0000256" key="1">
    <source>
        <dbReference type="SAM" id="Phobius"/>
    </source>
</evidence>
<organism evidence="2 3">
    <name type="scientific">Acinetobacter septicus</name>
    <dbReference type="NCBI Taxonomy" id="465797"/>
    <lineage>
        <taxon>Bacteria</taxon>
        <taxon>Pseudomonadati</taxon>
        <taxon>Pseudomonadota</taxon>
        <taxon>Gammaproteobacteria</taxon>
        <taxon>Moraxellales</taxon>
        <taxon>Moraxellaceae</taxon>
        <taxon>Acinetobacter</taxon>
    </lineage>
</organism>
<sequence length="125" mass="14690">MKVWNSKSVKKNFFLILYLGSWSLLTIIWLIFLVKVLNSTITFADVTVGRVVVWTAVAFILSFIPVLHILLFLYWYIKVWRTRNNLIYILICLLIIIVSFIWSSNHISICVEKDKKAQEIAVEIR</sequence>